<dbReference type="Proteomes" id="UP001061862">
    <property type="component" value="Chromosome"/>
</dbReference>
<feature type="region of interest" description="Disordered" evidence="1">
    <location>
        <begin position="103"/>
        <end position="129"/>
    </location>
</feature>
<evidence type="ECO:0000313" key="3">
    <source>
        <dbReference type="Proteomes" id="UP001061862"/>
    </source>
</evidence>
<organism evidence="2 3">
    <name type="scientific">Devosia neptuniae</name>
    <dbReference type="NCBI Taxonomy" id="191302"/>
    <lineage>
        <taxon>Bacteria</taxon>
        <taxon>Pseudomonadati</taxon>
        <taxon>Pseudomonadota</taxon>
        <taxon>Alphaproteobacteria</taxon>
        <taxon>Hyphomicrobiales</taxon>
        <taxon>Devosiaceae</taxon>
        <taxon>Devosia</taxon>
    </lineage>
</organism>
<protein>
    <recommendedName>
        <fullName evidence="4">Terminase</fullName>
    </recommendedName>
</protein>
<evidence type="ECO:0000256" key="1">
    <source>
        <dbReference type="SAM" id="MobiDB-lite"/>
    </source>
</evidence>
<evidence type="ECO:0008006" key="4">
    <source>
        <dbReference type="Google" id="ProtNLM"/>
    </source>
</evidence>
<evidence type="ECO:0000313" key="2">
    <source>
        <dbReference type="EMBL" id="UXN70908.1"/>
    </source>
</evidence>
<proteinExistence type="predicted"/>
<dbReference type="EMBL" id="CP104965">
    <property type="protein sequence ID" value="UXN70908.1"/>
    <property type="molecule type" value="Genomic_DNA"/>
</dbReference>
<keyword evidence="3" id="KW-1185">Reference proteome</keyword>
<name>A0ABY6CF98_9HYPH</name>
<sequence>MAKPRIPRAKARATGADVAHKERFVGRNEPAGLADIGEPFDWLNDNAKKAWREIVAEVPWLNNSHRGFLAIAANIRGRMIAGEDCGVQALNLLRQCYGQMGATPADASKAGVPPGDDQEDPAEAHFRGA</sequence>
<gene>
    <name evidence="2" type="ORF">N8A98_06890</name>
</gene>
<dbReference type="RefSeq" id="WP_262170197.1">
    <property type="nucleotide sequence ID" value="NZ_CP104965.1"/>
</dbReference>
<accession>A0ABY6CF98</accession>
<reference evidence="2 3" key="1">
    <citation type="submission" date="2022-09" db="EMBL/GenBank/DDBJ databases">
        <title>Interaction between co-microsymbionts with complementary sets of symbiotic genes in legume-rhizobium systems.</title>
        <authorList>
            <person name="Safronova V."/>
            <person name="Sazanova A."/>
            <person name="Afonin A."/>
            <person name="Chirak E."/>
        </authorList>
    </citation>
    <scope>NUCLEOTIDE SEQUENCE [LARGE SCALE GENOMIC DNA]</scope>
    <source>
        <strain evidence="2 3">A18/4-1</strain>
    </source>
</reference>